<accession>A0A699Z505</accession>
<gene>
    <name evidence="1" type="ORF">HaLaN_14321</name>
</gene>
<sequence length="97" mass="11177">MTANVKHWKESHDLNVRGTACESQPRIPHRLSGRTGTCCRRRVLPARPHPRGAAAFSGHCVEYRHRVGRYREDRPLRWVETRAVAQPSCTARYRSSN</sequence>
<comment type="caution">
    <text evidence="1">The sequence shown here is derived from an EMBL/GenBank/DDBJ whole genome shotgun (WGS) entry which is preliminary data.</text>
</comment>
<evidence type="ECO:0000313" key="1">
    <source>
        <dbReference type="EMBL" id="GFH17643.1"/>
    </source>
</evidence>
<evidence type="ECO:0000313" key="2">
    <source>
        <dbReference type="Proteomes" id="UP000485058"/>
    </source>
</evidence>
<keyword evidence="2" id="KW-1185">Reference proteome</keyword>
<dbReference type="AlphaFoldDB" id="A0A699Z505"/>
<reference evidence="1 2" key="1">
    <citation type="submission" date="2020-02" db="EMBL/GenBank/DDBJ databases">
        <title>Draft genome sequence of Haematococcus lacustris strain NIES-144.</title>
        <authorList>
            <person name="Morimoto D."/>
            <person name="Nakagawa S."/>
            <person name="Yoshida T."/>
            <person name="Sawayama S."/>
        </authorList>
    </citation>
    <scope>NUCLEOTIDE SEQUENCE [LARGE SCALE GENOMIC DNA]</scope>
    <source>
        <strain evidence="1 2">NIES-144</strain>
    </source>
</reference>
<dbReference type="EMBL" id="BLLF01001181">
    <property type="protein sequence ID" value="GFH17643.1"/>
    <property type="molecule type" value="Genomic_DNA"/>
</dbReference>
<protein>
    <submittedName>
        <fullName evidence="1">Uncharacterized protein</fullName>
    </submittedName>
</protein>
<name>A0A699Z505_HAELA</name>
<proteinExistence type="predicted"/>
<organism evidence="1 2">
    <name type="scientific">Haematococcus lacustris</name>
    <name type="common">Green alga</name>
    <name type="synonym">Haematococcus pluvialis</name>
    <dbReference type="NCBI Taxonomy" id="44745"/>
    <lineage>
        <taxon>Eukaryota</taxon>
        <taxon>Viridiplantae</taxon>
        <taxon>Chlorophyta</taxon>
        <taxon>core chlorophytes</taxon>
        <taxon>Chlorophyceae</taxon>
        <taxon>CS clade</taxon>
        <taxon>Chlamydomonadales</taxon>
        <taxon>Haematococcaceae</taxon>
        <taxon>Haematococcus</taxon>
    </lineage>
</organism>
<dbReference type="Proteomes" id="UP000485058">
    <property type="component" value="Unassembled WGS sequence"/>
</dbReference>